<sequence length="2120" mass="206367">MGHPTGRYASSAATLASFAAVASPPPKASSPASTATATATATAAAATSVTAWGSAHGANARNGSISGSGSHHAASTATGGARASTALGRNGASRLGSHLGVASMNLRRTVSGSTFSTTHTPAAAGAHTNHSTSMPTSNSHPPASMAASSHGASAANASAPSVSSASADTTATTAASSSAASTRPPPRSGMLVGGAFQFANAGTLPKSLAKAPQAASAANSATSSPSLASSTTAAGSHPAQSALVSGTASSKSGTSRGAANHHHPPSALLTPTTPPPPPSPPLQVNHGARSWPTSDATALTSRSADALSPSSHPPHPPATGHRPAAKAAASAGASHHYAANPPGARGKAGNARRHNDHAASQPAVSPTMAAPSSGTATAAYNETASESVSHHVHHSRAHHGMTTPPPGWAMGMSSGATTTTPATTTAAAASTPTTSSATTSSTGAPTSHTHPHHPLPAMPATSVWAHATRNAKLTQAFPSAKARRAQAAAEEDAAAAQLKALLPKTLLAPNGHIETLDASASPMKKPGGRLTAPSRGTAGGAASAATGSTVLGPGSGAVASLGGPTLTSRLVPLVPAPAASAAVAVPAVSSAASHAPVSPVILDDASAAAAPTPPASALATTTPPAASSTAPTAPTSATRATVAPSSGLGKARAAPGLTGLKRSLPVGSVRGIVRREADPSTPPAHETRPGGSAAPTTGGASSSYGAVTTFVPATVGGQSPSPSPAPSPGAAPPLTSKWSSVLTGDAASRTTRRSQPPPAAPIILGSARSMVSRVSLSHAATVTKDAAALKSATAKELGAAMKQSADARKTTATSPNPWTAAPTSASSTPASSPAVAAAPLAGAGATAAAAPFGVPLERSRSYDASTTPAVTTPPALTTLTAAVKTALSSRAADNGPTSAATTLPTPLPSAPPTAGSKPDATKPTTAKAGTSSRGASKISNVWHTGSMRSGALGASPSTSAVASAGAAATVTLPVQPRRSVSSDLGVRGKSDHGYASSSAHSGPHFAGPHCAAPASSVGRAASISGPLLSSETPLSSKSIETPGFSLPSKPAGSASVGATAASVAPSVTAAHGSEGSMSSQTATPSPNTAASAFASASATAPSSTTSSKKSKAFSLHSRHYASHRDSHGQGQGHVHGAGTPRDEGSEASGPPSARASFSSSPLASPILHRHGLRTAAAPSSTASATPLTHALGSPFAASSRSAVSSSAISSPSGPDGAADDAVSDLLPPPAATASLSAGAATMSLASASPTGATAATPVAAPSSLMTSAPSSAAAWPSFLFGGAPSTGHAHASGNPSREGSRPTSPRTRSLGEMVPTSFARELFSSVAPPLAPSPSPPSGGLHPTGAAAAAAGAADAAATVAAAASATGTGMATSVTATGPIGSKRLMTPGVSGAGGLGSPRSGMSGGLGLVGASALFGSLPSPTASHPGPVSATLNTTTILGSAGLGGLRVASNMAPGYRPTASSSSTSVASLAGGNSGTGPGIGGLATVSSPLISAPSALSTASIRSRPTSPMTAPGVEMMPLSAHDPAHHANARHFPAPATPSATFDADAAPFMPGLAWAAHRASLPATSSGSTSAASVSAASTTARGLAKHQRFSTTNSDLSHGVPARLATPHELFHQHQPLHASPHASHAAEEDDDDFEITEEEKTAFWNGFAGPEEDFDATAPPASAHGRGHVRRESPLDQQQQQQQRQQQQPSLAAAQLSSAQRLDGPMSHHHRHHSADTLASSGVNPPSGALHGHDGLGLSGPRSAMIPGMGPPPPPPHAAPYTAPGDGTNGAVAQPPHQPAPPPLQGPAGPAGMPHPHPHHAMGLNGLEPHEYAPMHHPSASASHPQAHLSPAAGHHANGHPNGHRTPLGGHDGSSGMSGGFRDMGPPAPSHHVDAPSSAGVGGGPAALVMNHMMAHPYLGAMGPSPSGPMGMMTMTEPPPCTSPLLATSQQQQQQQQQHPMYGVVTAAGAGNGGLRMMGTMPAVSRSGAHLAPVNVHALRAGPFAPGIYGPRSPGGGVGMGSSMEDDPSMALHLNPVTGMHFPPSGFGYALPTGNGFAMTMPHHAARLSRYGNGSNTNTNGAPGNAHVPTHGLVHPQGGHGNGMPSPHYANPASTGMTPSSTPASVAGLEE</sequence>
<feature type="compositionally biased region" description="Polar residues" evidence="1">
    <location>
        <begin position="291"/>
        <end position="303"/>
    </location>
</feature>
<feature type="compositionally biased region" description="Low complexity" evidence="1">
    <location>
        <begin position="610"/>
        <end position="646"/>
    </location>
</feature>
<feature type="region of interest" description="Disordered" evidence="1">
    <location>
        <begin position="610"/>
        <end position="762"/>
    </location>
</feature>
<feature type="region of interest" description="Disordered" evidence="1">
    <location>
        <begin position="1368"/>
        <end position="1400"/>
    </location>
</feature>
<feature type="compositionally biased region" description="Low complexity" evidence="1">
    <location>
        <begin position="137"/>
        <end position="182"/>
    </location>
</feature>
<feature type="compositionally biased region" description="Low complexity" evidence="1">
    <location>
        <begin position="531"/>
        <end position="549"/>
    </location>
</feature>
<feature type="non-terminal residue" evidence="2">
    <location>
        <position position="2120"/>
    </location>
</feature>
<organism evidence="2 3">
    <name type="scientific">Caulochytrium protostelioides</name>
    <dbReference type="NCBI Taxonomy" id="1555241"/>
    <lineage>
        <taxon>Eukaryota</taxon>
        <taxon>Fungi</taxon>
        <taxon>Fungi incertae sedis</taxon>
        <taxon>Chytridiomycota</taxon>
        <taxon>Chytridiomycota incertae sedis</taxon>
        <taxon>Chytridiomycetes</taxon>
        <taxon>Caulochytriales</taxon>
        <taxon>Caulochytriaceae</taxon>
        <taxon>Caulochytrium</taxon>
    </lineage>
</organism>
<feature type="compositionally biased region" description="Low complexity" evidence="1">
    <location>
        <begin position="1622"/>
        <end position="1632"/>
    </location>
</feature>
<feature type="compositionally biased region" description="Polar residues" evidence="1">
    <location>
        <begin position="2101"/>
        <end position="2113"/>
    </location>
</feature>
<evidence type="ECO:0000313" key="3">
    <source>
        <dbReference type="Proteomes" id="UP000268535"/>
    </source>
</evidence>
<feature type="compositionally biased region" description="Pro residues" evidence="1">
    <location>
        <begin position="721"/>
        <end position="731"/>
    </location>
</feature>
<feature type="compositionally biased region" description="Low complexity" evidence="1">
    <location>
        <begin position="63"/>
        <end position="88"/>
    </location>
</feature>
<evidence type="ECO:0000313" key="2">
    <source>
        <dbReference type="EMBL" id="RKO97564.1"/>
    </source>
</evidence>
<feature type="region of interest" description="Disordered" evidence="1">
    <location>
        <begin position="1029"/>
        <end position="1055"/>
    </location>
</feature>
<feature type="compositionally biased region" description="Polar residues" evidence="1">
    <location>
        <begin position="922"/>
        <end position="941"/>
    </location>
</feature>
<dbReference type="Proteomes" id="UP000268535">
    <property type="component" value="Unassembled WGS sequence"/>
</dbReference>
<feature type="compositionally biased region" description="Low complexity" evidence="1">
    <location>
        <begin position="117"/>
        <end position="130"/>
    </location>
</feature>
<feature type="compositionally biased region" description="Low complexity" evidence="1">
    <location>
        <begin position="810"/>
        <end position="832"/>
    </location>
</feature>
<feature type="region of interest" description="Disordered" evidence="1">
    <location>
        <begin position="1285"/>
        <end position="1310"/>
    </location>
</feature>
<feature type="compositionally biased region" description="Polar residues" evidence="1">
    <location>
        <begin position="2061"/>
        <end position="2071"/>
    </location>
</feature>
<feature type="compositionally biased region" description="Polar residues" evidence="1">
    <location>
        <begin position="370"/>
        <end position="383"/>
    </location>
</feature>
<name>A0A4P9WW59_9FUNG</name>
<feature type="region of interest" description="Disordered" evidence="1">
    <location>
        <begin position="1326"/>
        <end position="1345"/>
    </location>
</feature>
<feature type="region of interest" description="Disordered" evidence="1">
    <location>
        <begin position="55"/>
        <end position="88"/>
    </location>
</feature>
<feature type="compositionally biased region" description="Polar residues" evidence="1">
    <location>
        <begin position="1029"/>
        <end position="1039"/>
    </location>
</feature>
<feature type="compositionally biased region" description="Basic residues" evidence="1">
    <location>
        <begin position="1108"/>
        <end position="1121"/>
    </location>
</feature>
<proteinExistence type="predicted"/>
<feature type="compositionally biased region" description="Low complexity" evidence="1">
    <location>
        <begin position="325"/>
        <end position="339"/>
    </location>
</feature>
<feature type="region of interest" description="Disordered" evidence="1">
    <location>
        <begin position="220"/>
        <end position="458"/>
    </location>
</feature>
<accession>A0A4P9WW59</accession>
<feature type="region of interest" description="Disordered" evidence="1">
    <location>
        <begin position="800"/>
        <end position="832"/>
    </location>
</feature>
<evidence type="ECO:0000256" key="1">
    <source>
        <dbReference type="SAM" id="MobiDB-lite"/>
    </source>
</evidence>
<reference evidence="3" key="1">
    <citation type="journal article" date="2018" name="Nat. Microbiol.">
        <title>Leveraging single-cell genomics to expand the fungal tree of life.</title>
        <authorList>
            <person name="Ahrendt S.R."/>
            <person name="Quandt C.A."/>
            <person name="Ciobanu D."/>
            <person name="Clum A."/>
            <person name="Salamov A."/>
            <person name="Andreopoulos B."/>
            <person name="Cheng J.F."/>
            <person name="Woyke T."/>
            <person name="Pelin A."/>
            <person name="Henrissat B."/>
            <person name="Reynolds N.K."/>
            <person name="Benny G.L."/>
            <person name="Smith M.E."/>
            <person name="James T.Y."/>
            <person name="Grigoriev I.V."/>
        </authorList>
    </citation>
    <scope>NUCLEOTIDE SEQUENCE [LARGE SCALE GENOMIC DNA]</scope>
    <source>
        <strain evidence="3">ATCC 52028</strain>
    </source>
</reference>
<feature type="compositionally biased region" description="Low complexity" evidence="1">
    <location>
        <begin position="1147"/>
        <end position="1160"/>
    </location>
</feature>
<feature type="region of interest" description="Disordered" evidence="1">
    <location>
        <begin position="517"/>
        <end position="551"/>
    </location>
</feature>
<protein>
    <submittedName>
        <fullName evidence="2">Uncharacterized protein</fullName>
    </submittedName>
</protein>
<feature type="region of interest" description="Disordered" evidence="1">
    <location>
        <begin position="112"/>
        <end position="193"/>
    </location>
</feature>
<feature type="compositionally biased region" description="Low complexity" evidence="1">
    <location>
        <begin position="1205"/>
        <end position="1216"/>
    </location>
</feature>
<feature type="compositionally biased region" description="Pro residues" evidence="1">
    <location>
        <begin position="1758"/>
        <end position="1767"/>
    </location>
</feature>
<feature type="compositionally biased region" description="Basic residues" evidence="1">
    <location>
        <begin position="390"/>
        <end position="399"/>
    </location>
</feature>
<feature type="region of interest" description="Disordered" evidence="1">
    <location>
        <begin position="1656"/>
        <end position="1889"/>
    </location>
</feature>
<feature type="compositionally biased region" description="Polar residues" evidence="1">
    <location>
        <begin position="1293"/>
        <end position="1307"/>
    </location>
</feature>
<feature type="compositionally biased region" description="Polar residues" evidence="1">
    <location>
        <begin position="238"/>
        <end position="257"/>
    </location>
</feature>
<feature type="compositionally biased region" description="Low complexity" evidence="1">
    <location>
        <begin position="1368"/>
        <end position="1379"/>
    </location>
</feature>
<feature type="region of interest" description="Disordered" evidence="1">
    <location>
        <begin position="979"/>
        <end position="1013"/>
    </location>
</feature>
<feature type="compositionally biased region" description="Low complexity" evidence="1">
    <location>
        <begin position="1078"/>
        <end position="1107"/>
    </location>
</feature>
<feature type="compositionally biased region" description="Low complexity" evidence="1">
    <location>
        <begin position="1684"/>
        <end position="1712"/>
    </location>
</feature>
<feature type="region of interest" description="Disordered" evidence="1">
    <location>
        <begin position="1070"/>
        <end position="1160"/>
    </location>
</feature>
<feature type="compositionally biased region" description="Low complexity" evidence="1">
    <location>
        <begin position="690"/>
        <end position="709"/>
    </location>
</feature>
<feature type="region of interest" description="Disordered" evidence="1">
    <location>
        <begin position="2061"/>
        <end position="2120"/>
    </location>
</feature>
<gene>
    <name evidence="2" type="ORF">CAUPRSCDRAFT_10769</name>
</gene>
<feature type="region of interest" description="Disordered" evidence="1">
    <location>
        <begin position="1205"/>
        <end position="1225"/>
    </location>
</feature>
<feature type="compositionally biased region" description="Gly residues" evidence="1">
    <location>
        <begin position="1859"/>
        <end position="1868"/>
    </location>
</feature>
<feature type="compositionally biased region" description="Low complexity" evidence="1">
    <location>
        <begin position="1768"/>
        <end position="1784"/>
    </location>
</feature>
<feature type="compositionally biased region" description="Low complexity" evidence="1">
    <location>
        <begin position="220"/>
        <end position="234"/>
    </location>
</feature>
<feature type="compositionally biased region" description="Pro residues" evidence="1">
    <location>
        <begin position="1785"/>
        <end position="1794"/>
    </location>
</feature>
<feature type="compositionally biased region" description="Pro residues" evidence="1">
    <location>
        <begin position="272"/>
        <end position="281"/>
    </location>
</feature>
<feature type="region of interest" description="Disordered" evidence="1">
    <location>
        <begin position="888"/>
        <end position="941"/>
    </location>
</feature>
<feature type="compositionally biased region" description="Low complexity" evidence="1">
    <location>
        <begin position="1840"/>
        <end position="1850"/>
    </location>
</feature>
<dbReference type="EMBL" id="ML009228">
    <property type="protein sequence ID" value="RKO97564.1"/>
    <property type="molecule type" value="Genomic_DNA"/>
</dbReference>
<feature type="compositionally biased region" description="Low complexity" evidence="1">
    <location>
        <begin position="413"/>
        <end position="448"/>
    </location>
</feature>
<feature type="region of interest" description="Disordered" evidence="1">
    <location>
        <begin position="1622"/>
        <end position="1642"/>
    </location>
</feature>